<name>A0AAV8XN42_9CUCU</name>
<dbReference type="Proteomes" id="UP001162162">
    <property type="component" value="Unassembled WGS sequence"/>
</dbReference>
<gene>
    <name evidence="1" type="ORF">NQ318_023232</name>
</gene>
<protein>
    <submittedName>
        <fullName evidence="1">Uncharacterized protein</fullName>
    </submittedName>
</protein>
<sequence length="141" mass="16576">MDEYFEYLDILAEDNLDNRRVIKRYIRDNEKPVEFYNTEEFRKRYRFQKDTVVNVVLPLIKEDLQRPDNRGLPIPPLIQLLLCLRFYATCSFQMVAGDLRGQAVVSITVSITIKRVSQLLAEKVVSGPRREILDIISWLIS</sequence>
<organism evidence="1 2">
    <name type="scientific">Aromia moschata</name>
    <dbReference type="NCBI Taxonomy" id="1265417"/>
    <lineage>
        <taxon>Eukaryota</taxon>
        <taxon>Metazoa</taxon>
        <taxon>Ecdysozoa</taxon>
        <taxon>Arthropoda</taxon>
        <taxon>Hexapoda</taxon>
        <taxon>Insecta</taxon>
        <taxon>Pterygota</taxon>
        <taxon>Neoptera</taxon>
        <taxon>Endopterygota</taxon>
        <taxon>Coleoptera</taxon>
        <taxon>Polyphaga</taxon>
        <taxon>Cucujiformia</taxon>
        <taxon>Chrysomeloidea</taxon>
        <taxon>Cerambycidae</taxon>
        <taxon>Cerambycinae</taxon>
        <taxon>Callichromatini</taxon>
        <taxon>Aromia</taxon>
    </lineage>
</organism>
<evidence type="ECO:0000313" key="2">
    <source>
        <dbReference type="Proteomes" id="UP001162162"/>
    </source>
</evidence>
<proteinExistence type="predicted"/>
<dbReference type="EMBL" id="JAPWTK010000460">
    <property type="protein sequence ID" value="KAJ8939892.1"/>
    <property type="molecule type" value="Genomic_DNA"/>
</dbReference>
<reference evidence="1" key="1">
    <citation type="journal article" date="2023" name="Insect Mol. Biol.">
        <title>Genome sequencing provides insights into the evolution of gene families encoding plant cell wall-degrading enzymes in longhorned beetles.</title>
        <authorList>
            <person name="Shin N.R."/>
            <person name="Okamura Y."/>
            <person name="Kirsch R."/>
            <person name="Pauchet Y."/>
        </authorList>
    </citation>
    <scope>NUCLEOTIDE SEQUENCE</scope>
    <source>
        <strain evidence="1">AMC_N1</strain>
    </source>
</reference>
<evidence type="ECO:0000313" key="1">
    <source>
        <dbReference type="EMBL" id="KAJ8939892.1"/>
    </source>
</evidence>
<dbReference type="AlphaFoldDB" id="A0AAV8XN42"/>
<keyword evidence="2" id="KW-1185">Reference proteome</keyword>
<accession>A0AAV8XN42</accession>
<comment type="caution">
    <text evidence="1">The sequence shown here is derived from an EMBL/GenBank/DDBJ whole genome shotgun (WGS) entry which is preliminary data.</text>
</comment>